<feature type="region of interest" description="Disordered" evidence="6">
    <location>
        <begin position="182"/>
        <end position="236"/>
    </location>
</feature>
<evidence type="ECO:0000256" key="3">
    <source>
        <dbReference type="ARBA" id="ARBA00022691"/>
    </source>
</evidence>
<name>A0A1D8AYF4_9BACT</name>
<feature type="compositionally biased region" description="Basic and acidic residues" evidence="6">
    <location>
        <begin position="199"/>
        <end position="210"/>
    </location>
</feature>
<dbReference type="SMART" id="SM01144">
    <property type="entry name" value="DTW"/>
    <property type="match status" value="1"/>
</dbReference>
<protein>
    <recommendedName>
        <fullName evidence="1">tRNA-uridine aminocarboxypropyltransferase</fullName>
        <ecNumber evidence="1">2.5.1.25</ecNumber>
    </recommendedName>
</protein>
<evidence type="ECO:0000256" key="1">
    <source>
        <dbReference type="ARBA" id="ARBA00012386"/>
    </source>
</evidence>
<sequence>MPTATRFVFLMHPKEFKEEKAGTGRLTHLCLPNSELHMGTDFTRDEAVAALLDDPGNRCVLLYPGREARNLSAGEFTAADLACRRLVVFLLDATWPLARKMLRLSPNLQALPRIMFTPTAPSRYIIKQQPQPGCLSTLEAVHELLVVLEQSGLDRYPEPAQLHGIFDRLQRIQLECAADPNRGGYRRQAYSDPAARTKSRGERGNRRDNYLKVPPAGTPGAPPPADPTAGSPAGPA</sequence>
<feature type="domain" description="DTW" evidence="7">
    <location>
        <begin position="1"/>
        <end position="178"/>
    </location>
</feature>
<evidence type="ECO:0000256" key="2">
    <source>
        <dbReference type="ARBA" id="ARBA00022679"/>
    </source>
</evidence>
<evidence type="ECO:0000256" key="6">
    <source>
        <dbReference type="SAM" id="MobiDB-lite"/>
    </source>
</evidence>
<evidence type="ECO:0000256" key="4">
    <source>
        <dbReference type="ARBA" id="ARBA00022694"/>
    </source>
</evidence>
<dbReference type="Proteomes" id="UP000095228">
    <property type="component" value="Chromosome"/>
</dbReference>
<dbReference type="EC" id="2.5.1.25" evidence="1"/>
<evidence type="ECO:0000259" key="7">
    <source>
        <dbReference type="SMART" id="SM01144"/>
    </source>
</evidence>
<organism evidence="8 9">
    <name type="scientific">Lacunisphaera limnophila</name>
    <dbReference type="NCBI Taxonomy" id="1838286"/>
    <lineage>
        <taxon>Bacteria</taxon>
        <taxon>Pseudomonadati</taxon>
        <taxon>Verrucomicrobiota</taxon>
        <taxon>Opitutia</taxon>
        <taxon>Opitutales</taxon>
        <taxon>Opitutaceae</taxon>
        <taxon>Lacunisphaera</taxon>
    </lineage>
</organism>
<dbReference type="Pfam" id="PF03942">
    <property type="entry name" value="DTW"/>
    <property type="match status" value="1"/>
</dbReference>
<evidence type="ECO:0000256" key="5">
    <source>
        <dbReference type="ARBA" id="ARBA00034489"/>
    </source>
</evidence>
<keyword evidence="2" id="KW-0808">Transferase</keyword>
<dbReference type="STRING" id="1838286.Verru16b_03009"/>
<keyword evidence="4" id="KW-0819">tRNA processing</keyword>
<dbReference type="PANTHER" id="PTHR21392:SF0">
    <property type="entry name" value="TRNA-URIDINE AMINOCARBOXYPROPYLTRANSFERASE 2"/>
    <property type="match status" value="1"/>
</dbReference>
<accession>A0A1D8AYF4</accession>
<comment type="similarity">
    <text evidence="5">Belongs to the TDD superfamily. DTWD2 family.</text>
</comment>
<keyword evidence="3" id="KW-0949">S-adenosyl-L-methionine</keyword>
<dbReference type="InterPro" id="IPR039262">
    <property type="entry name" value="DTWD2/TAPT"/>
</dbReference>
<evidence type="ECO:0000313" key="8">
    <source>
        <dbReference type="EMBL" id="AOS45918.1"/>
    </source>
</evidence>
<dbReference type="InterPro" id="IPR005636">
    <property type="entry name" value="DTW"/>
</dbReference>
<dbReference type="KEGG" id="obg:Verru16b_03009"/>
<dbReference type="GO" id="GO:0008033">
    <property type="term" value="P:tRNA processing"/>
    <property type="evidence" value="ECO:0007669"/>
    <property type="project" value="UniProtKB-KW"/>
</dbReference>
<proteinExistence type="inferred from homology"/>
<gene>
    <name evidence="8" type="ORF">Verru16b_03009</name>
</gene>
<feature type="compositionally biased region" description="Pro residues" evidence="6">
    <location>
        <begin position="216"/>
        <end position="226"/>
    </location>
</feature>
<dbReference type="GO" id="GO:0016432">
    <property type="term" value="F:tRNA-uridine aminocarboxypropyltransferase activity"/>
    <property type="evidence" value="ECO:0007669"/>
    <property type="project" value="UniProtKB-EC"/>
</dbReference>
<evidence type="ECO:0000313" key="9">
    <source>
        <dbReference type="Proteomes" id="UP000095228"/>
    </source>
</evidence>
<reference evidence="8 9" key="1">
    <citation type="submission" date="2016-06" db="EMBL/GenBank/DDBJ databases">
        <title>Three novel species with peptidoglycan cell walls form the new genus Lacunisphaera gen. nov. in the family Opitutaceae of the verrucomicrobial subdivision 4.</title>
        <authorList>
            <person name="Rast P."/>
            <person name="Gloeckner I."/>
            <person name="Jogler M."/>
            <person name="Boedeker C."/>
            <person name="Jeske O."/>
            <person name="Wiegand S."/>
            <person name="Reinhardt R."/>
            <person name="Schumann P."/>
            <person name="Rohde M."/>
            <person name="Spring S."/>
            <person name="Gloeckner F.O."/>
            <person name="Jogler C."/>
        </authorList>
    </citation>
    <scope>NUCLEOTIDE SEQUENCE [LARGE SCALE GENOMIC DNA]</scope>
    <source>
        <strain evidence="8 9">IG16b</strain>
    </source>
</reference>
<keyword evidence="9" id="KW-1185">Reference proteome</keyword>
<dbReference type="EMBL" id="CP016094">
    <property type="protein sequence ID" value="AOS45918.1"/>
    <property type="molecule type" value="Genomic_DNA"/>
</dbReference>
<dbReference type="AlphaFoldDB" id="A0A1D8AYF4"/>
<feature type="compositionally biased region" description="Low complexity" evidence="6">
    <location>
        <begin position="227"/>
        <end position="236"/>
    </location>
</feature>
<dbReference type="PANTHER" id="PTHR21392">
    <property type="entry name" value="TRNA-URIDINE AMINOCARBOXYPROPYLTRANSFERASE 2"/>
    <property type="match status" value="1"/>
</dbReference>